<proteinExistence type="inferred from homology"/>
<evidence type="ECO:0000313" key="5">
    <source>
        <dbReference type="Proteomes" id="UP001275932"/>
    </source>
</evidence>
<comment type="similarity">
    <text evidence="1">Belongs to the bacterial sugar transferase family.</text>
</comment>
<keyword evidence="2" id="KW-0472">Membrane</keyword>
<dbReference type="EMBL" id="JALBUT010000001">
    <property type="protein sequence ID" value="MDX8414623.1"/>
    <property type="molecule type" value="Genomic_DNA"/>
</dbReference>
<keyword evidence="2" id="KW-1133">Transmembrane helix</keyword>
<gene>
    <name evidence="4" type="ORF">MOX91_00285</name>
</gene>
<dbReference type="PANTHER" id="PTHR30576">
    <property type="entry name" value="COLANIC BIOSYNTHESIS UDP-GLUCOSE LIPID CARRIER TRANSFERASE"/>
    <property type="match status" value="1"/>
</dbReference>
<keyword evidence="2" id="KW-0812">Transmembrane</keyword>
<dbReference type="Proteomes" id="UP001275932">
    <property type="component" value="Unassembled WGS sequence"/>
</dbReference>
<dbReference type="InterPro" id="IPR003362">
    <property type="entry name" value="Bact_transf"/>
</dbReference>
<name>A0ABU4WEG1_9BACT</name>
<feature type="domain" description="Bacterial sugar transferase" evidence="3">
    <location>
        <begin position="8"/>
        <end position="182"/>
    </location>
</feature>
<dbReference type="GO" id="GO:0016740">
    <property type="term" value="F:transferase activity"/>
    <property type="evidence" value="ECO:0007669"/>
    <property type="project" value="UniProtKB-KW"/>
</dbReference>
<dbReference type="RefSeq" id="WP_370396072.1">
    <property type="nucleotide sequence ID" value="NZ_JALBUT010000001.1"/>
</dbReference>
<keyword evidence="5" id="KW-1185">Reference proteome</keyword>
<evidence type="ECO:0000313" key="4">
    <source>
        <dbReference type="EMBL" id="MDX8414623.1"/>
    </source>
</evidence>
<dbReference type="PANTHER" id="PTHR30576:SF8">
    <property type="entry name" value="UNDECAPRENYL-PHOSPHATE GALACTOSE PHOSPHOTRANSFERASE"/>
    <property type="match status" value="1"/>
</dbReference>
<protein>
    <submittedName>
        <fullName evidence="4">Sugar transferase</fullName>
    </submittedName>
</protein>
<evidence type="ECO:0000256" key="1">
    <source>
        <dbReference type="ARBA" id="ARBA00006464"/>
    </source>
</evidence>
<keyword evidence="4" id="KW-0808">Transferase</keyword>
<sequence length="210" mass="24022">MKGYLKVKRAMDIFMSVSLIVALSPILLLGYLLSKIFVSKNALFIQERGGLYERKIYVYKLKTMKDAFDKDGNLLPDEYRICKVGSFLRRFSIDELPQLFNVLKGDMSMIGPRPLMISTVESMPKQYRRRSSVLPGITGLAQVNGRNNLKYSVKYSFDIEYVDNISFWLDLKIIFLTVFAVLFADDSTKYTDVQGLDDVGGINNDPRVKK</sequence>
<accession>A0ABU4WEG1</accession>
<feature type="transmembrane region" description="Helical" evidence="2">
    <location>
        <begin position="12"/>
        <end position="33"/>
    </location>
</feature>
<evidence type="ECO:0000259" key="3">
    <source>
        <dbReference type="Pfam" id="PF02397"/>
    </source>
</evidence>
<comment type="caution">
    <text evidence="4">The sequence shown here is derived from an EMBL/GenBank/DDBJ whole genome shotgun (WGS) entry which is preliminary data.</text>
</comment>
<evidence type="ECO:0000256" key="2">
    <source>
        <dbReference type="SAM" id="Phobius"/>
    </source>
</evidence>
<organism evidence="4 5">
    <name type="scientific">Intestinicryptomonas porci</name>
    <dbReference type="NCBI Taxonomy" id="2926320"/>
    <lineage>
        <taxon>Bacteria</taxon>
        <taxon>Pseudomonadati</taxon>
        <taxon>Verrucomicrobiota</taxon>
        <taxon>Opitutia</taxon>
        <taxon>Opitutales</taxon>
        <taxon>Intestinicryptomonaceae</taxon>
        <taxon>Intestinicryptomonas</taxon>
    </lineage>
</organism>
<reference evidence="4 5" key="1">
    <citation type="submission" date="2022-03" db="EMBL/GenBank/DDBJ databases">
        <title>Novel taxa within the pig intestine.</title>
        <authorList>
            <person name="Wylensek D."/>
            <person name="Bishof K."/>
            <person name="Afrizal A."/>
            <person name="Clavel T."/>
        </authorList>
    </citation>
    <scope>NUCLEOTIDE SEQUENCE [LARGE SCALE GENOMIC DNA]</scope>
    <source>
        <strain evidence="4 5">CLA-KB-P66</strain>
    </source>
</reference>
<dbReference type="Pfam" id="PF02397">
    <property type="entry name" value="Bac_transf"/>
    <property type="match status" value="1"/>
</dbReference>